<reference evidence="2" key="2">
    <citation type="submission" date="1997-09" db="EMBL/GenBank/DDBJ databases">
        <title>Expression in the bovine oviduct.</title>
        <authorList>
            <person name="Lauer B."/>
            <person name="Einspanier R."/>
        </authorList>
    </citation>
    <scope>NUCLEOTIDE SEQUENCE</scope>
    <source>
        <strain evidence="2">Fleckvieh</strain>
        <tissue evidence="2">Ovary</tissue>
    </source>
</reference>
<dbReference type="AlphaFoldDB" id="O18970"/>
<feature type="region of interest" description="Disordered" evidence="1">
    <location>
        <begin position="126"/>
        <end position="146"/>
    </location>
</feature>
<proteinExistence type="evidence at transcript level"/>
<accession>O18970</accession>
<organism evidence="2">
    <name type="scientific">Bos taurus</name>
    <name type="common">Bovine</name>
    <dbReference type="NCBI Taxonomy" id="9913"/>
    <lineage>
        <taxon>Eukaryota</taxon>
        <taxon>Metazoa</taxon>
        <taxon>Chordata</taxon>
        <taxon>Craniata</taxon>
        <taxon>Vertebrata</taxon>
        <taxon>Euteleostomi</taxon>
        <taxon>Mammalia</taxon>
        <taxon>Eutheria</taxon>
        <taxon>Laurasiatheria</taxon>
        <taxon>Artiodactyla</taxon>
        <taxon>Ruminantia</taxon>
        <taxon>Pecora</taxon>
        <taxon>Bovidae</taxon>
        <taxon>Bovinae</taxon>
        <taxon>Bos</taxon>
    </lineage>
</organism>
<feature type="non-terminal residue" evidence="2">
    <location>
        <position position="146"/>
    </location>
</feature>
<reference evidence="2" key="1">
    <citation type="submission" date="1997-02" db="EMBL/GenBank/DDBJ databases">
        <authorList>
            <person name="Lauer B.M."/>
        </authorList>
    </citation>
    <scope>NUCLEOTIDE SEQUENCE</scope>
    <source>
        <strain evidence="2">Fleckvieh</strain>
        <tissue evidence="2">Ovary</tissue>
    </source>
</reference>
<evidence type="ECO:0000256" key="1">
    <source>
        <dbReference type="SAM" id="MobiDB-lite"/>
    </source>
</evidence>
<sequence length="146" mass="16429">SSSSLLTRAGYCSFHSPMVCRLEVGCMKAEHSVVIPLGPRSLRIRFRLARWRLQVRAADRALQPSELSPHASSPSLVRVFFCFSPSHSAAIPSSPRALAARSRLLRRGLLVITLDRLLQHEAVRRQFTKSRSRRGQDGSIMTSHRR</sequence>
<dbReference type="EMBL" id="Z86039">
    <property type="protein sequence ID" value="CAB06663.1"/>
    <property type="molecule type" value="mRNA"/>
</dbReference>
<name>O18970_BOVIN</name>
<protein>
    <submittedName>
        <fullName evidence="2">Uncharacterized protein</fullName>
    </submittedName>
</protein>
<evidence type="ECO:0000313" key="2">
    <source>
        <dbReference type="EMBL" id="CAB06663.1"/>
    </source>
</evidence>
<feature type="non-terminal residue" evidence="2">
    <location>
        <position position="1"/>
    </location>
</feature>